<keyword evidence="6" id="KW-1185">Reference proteome</keyword>
<proteinExistence type="predicted"/>
<keyword evidence="1" id="KW-0677">Repeat</keyword>
<dbReference type="PROSITE" id="PS50005">
    <property type="entry name" value="TPR"/>
    <property type="match status" value="1"/>
</dbReference>
<feature type="repeat" description="TPR" evidence="3">
    <location>
        <begin position="134"/>
        <end position="167"/>
    </location>
</feature>
<keyword evidence="2 3" id="KW-0802">TPR repeat</keyword>
<dbReference type="PROSITE" id="PS51257">
    <property type="entry name" value="PROKAR_LIPOPROTEIN"/>
    <property type="match status" value="1"/>
</dbReference>
<accession>A0A517ZEN3</accession>
<dbReference type="PANTHER" id="PTHR45586">
    <property type="entry name" value="TPR REPEAT-CONTAINING PROTEIN PA4667"/>
    <property type="match status" value="1"/>
</dbReference>
<name>A0A517ZEN3_9PLAN</name>
<dbReference type="SMART" id="SM00028">
    <property type="entry name" value="TPR"/>
    <property type="match status" value="5"/>
</dbReference>
<organism evidence="5 6">
    <name type="scientific">Maioricimonas rarisocia</name>
    <dbReference type="NCBI Taxonomy" id="2528026"/>
    <lineage>
        <taxon>Bacteria</taxon>
        <taxon>Pseudomonadati</taxon>
        <taxon>Planctomycetota</taxon>
        <taxon>Planctomycetia</taxon>
        <taxon>Planctomycetales</taxon>
        <taxon>Planctomycetaceae</taxon>
        <taxon>Maioricimonas</taxon>
    </lineage>
</organism>
<evidence type="ECO:0000256" key="2">
    <source>
        <dbReference type="ARBA" id="ARBA00022803"/>
    </source>
</evidence>
<dbReference type="InterPro" id="IPR019734">
    <property type="entry name" value="TPR_rpt"/>
</dbReference>
<evidence type="ECO:0000256" key="3">
    <source>
        <dbReference type="PROSITE-ProRule" id="PRU00339"/>
    </source>
</evidence>
<dbReference type="Pfam" id="PF14559">
    <property type="entry name" value="TPR_19"/>
    <property type="match status" value="1"/>
</dbReference>
<dbReference type="Proteomes" id="UP000320496">
    <property type="component" value="Chromosome"/>
</dbReference>
<dbReference type="AlphaFoldDB" id="A0A517ZEN3"/>
<sequence>MTVAWNRRCFTAALTFLLIAGCQPGGETEPPETRFENAVSRLRSGDDRSGIAETARELKQTSGYRQHGRLLEAALQLKSNQPTRALRELQALRPEGELVAPARLFTAEALYQTGLLADAAECIRPLVDNPEYAVDAHRWLAAMSFDIGDNNAALAHLQEVIRLAPDDYRPRALAARMYQDFSQHEAAATHFKAALERSPPAAQRQELALGLARAQMAMRDYEAAAATLRDADPDATTLALRSECHERLGESEAAQRALKAALQLDAGNPDVLSRQADMLLASGEAEQAVAILERLVQADPYDHHARYRLSLAYRQAGRDEDASREAKRVEELKAKYDRLSELNNQAIQAPNDATIRRELAEICDDLGRPRLAEAWRRAAVVIEHSGVAEPD</sequence>
<dbReference type="SUPFAM" id="SSF48452">
    <property type="entry name" value="TPR-like"/>
    <property type="match status" value="1"/>
</dbReference>
<evidence type="ECO:0000313" key="5">
    <source>
        <dbReference type="EMBL" id="QDU40963.1"/>
    </source>
</evidence>
<dbReference type="KEGG" id="mri:Mal4_53260"/>
<dbReference type="Gene3D" id="1.25.40.10">
    <property type="entry name" value="Tetratricopeptide repeat domain"/>
    <property type="match status" value="2"/>
</dbReference>
<dbReference type="OrthoDB" id="249586at2"/>
<gene>
    <name evidence="5" type="ORF">Mal4_53260</name>
</gene>
<protein>
    <submittedName>
        <fullName evidence="5">Tetratricopeptide repeat protein</fullName>
    </submittedName>
</protein>
<evidence type="ECO:0000256" key="4">
    <source>
        <dbReference type="SAM" id="Coils"/>
    </source>
</evidence>
<dbReference type="Pfam" id="PF13432">
    <property type="entry name" value="TPR_16"/>
    <property type="match status" value="2"/>
</dbReference>
<dbReference type="InterPro" id="IPR011990">
    <property type="entry name" value="TPR-like_helical_dom_sf"/>
</dbReference>
<evidence type="ECO:0000313" key="6">
    <source>
        <dbReference type="Proteomes" id="UP000320496"/>
    </source>
</evidence>
<reference evidence="5 6" key="1">
    <citation type="submission" date="2019-02" db="EMBL/GenBank/DDBJ databases">
        <title>Deep-cultivation of Planctomycetes and their phenomic and genomic characterization uncovers novel biology.</title>
        <authorList>
            <person name="Wiegand S."/>
            <person name="Jogler M."/>
            <person name="Boedeker C."/>
            <person name="Pinto D."/>
            <person name="Vollmers J."/>
            <person name="Rivas-Marin E."/>
            <person name="Kohn T."/>
            <person name="Peeters S.H."/>
            <person name="Heuer A."/>
            <person name="Rast P."/>
            <person name="Oberbeckmann S."/>
            <person name="Bunk B."/>
            <person name="Jeske O."/>
            <person name="Meyerdierks A."/>
            <person name="Storesund J.E."/>
            <person name="Kallscheuer N."/>
            <person name="Luecker S."/>
            <person name="Lage O.M."/>
            <person name="Pohl T."/>
            <person name="Merkel B.J."/>
            <person name="Hornburger P."/>
            <person name="Mueller R.-W."/>
            <person name="Bruemmer F."/>
            <person name="Labrenz M."/>
            <person name="Spormann A.M."/>
            <person name="Op den Camp H."/>
            <person name="Overmann J."/>
            <person name="Amann R."/>
            <person name="Jetten M.S.M."/>
            <person name="Mascher T."/>
            <person name="Medema M.H."/>
            <person name="Devos D.P."/>
            <person name="Kaster A.-K."/>
            <person name="Ovreas L."/>
            <person name="Rohde M."/>
            <person name="Galperin M.Y."/>
            <person name="Jogler C."/>
        </authorList>
    </citation>
    <scope>NUCLEOTIDE SEQUENCE [LARGE SCALE GENOMIC DNA]</scope>
    <source>
        <strain evidence="5 6">Mal4</strain>
    </source>
</reference>
<dbReference type="PANTHER" id="PTHR45586:SF14">
    <property type="entry name" value="TETRATRICOPEPTIDE TPR_2 REPEAT PROTEIN"/>
    <property type="match status" value="1"/>
</dbReference>
<dbReference type="EMBL" id="CP036275">
    <property type="protein sequence ID" value="QDU40963.1"/>
    <property type="molecule type" value="Genomic_DNA"/>
</dbReference>
<dbReference type="InterPro" id="IPR051012">
    <property type="entry name" value="CellSynth/LPSAsmb/PSIAsmb"/>
</dbReference>
<dbReference type="RefSeq" id="WP_145372199.1">
    <property type="nucleotide sequence ID" value="NZ_CP036275.1"/>
</dbReference>
<keyword evidence="4" id="KW-0175">Coiled coil</keyword>
<evidence type="ECO:0000256" key="1">
    <source>
        <dbReference type="ARBA" id="ARBA00022737"/>
    </source>
</evidence>
<feature type="coiled-coil region" evidence="4">
    <location>
        <begin position="322"/>
        <end position="349"/>
    </location>
</feature>